<accession>A0AAX3YXL4</accession>
<dbReference type="AlphaFoldDB" id="A0AAX3YXL4"/>
<dbReference type="EMBL" id="CP126746">
    <property type="protein sequence ID" value="WMB09394.1"/>
    <property type="molecule type" value="Genomic_DNA"/>
</dbReference>
<evidence type="ECO:0000313" key="1">
    <source>
        <dbReference type="EMBL" id="WMB09394.1"/>
    </source>
</evidence>
<reference evidence="1" key="1">
    <citation type="journal article" date="2023" name="J. Antimicrob. Chemother.">
        <title>Emergence of OXA-48-producing Enterobacter hormaechei in a Swiss companion animal clinic and their genetic relationship to clinical human isolates.</title>
        <authorList>
            <person name="Dona V."/>
            <person name="Nordmann P."/>
            <person name="Kittl S."/>
            <person name="Schuller S."/>
            <person name="Bouvier M."/>
            <person name="Poirel L."/>
            <person name="Endimiani A."/>
            <person name="Perreten V."/>
        </authorList>
    </citation>
    <scope>NUCLEOTIDE SEQUENCE</scope>
    <source>
        <strain evidence="1">Ehh_25</strain>
    </source>
</reference>
<proteinExistence type="predicted"/>
<name>A0AAX3YXL4_9ENTR</name>
<dbReference type="Proteomes" id="UP001229386">
    <property type="component" value="Chromosome"/>
</dbReference>
<gene>
    <name evidence="1" type="ORF">QPR60_12260</name>
</gene>
<dbReference type="RefSeq" id="WP_154591465.1">
    <property type="nucleotide sequence ID" value="NZ_CABGWS010000002.1"/>
</dbReference>
<protein>
    <submittedName>
        <fullName evidence="1">Uncharacterized protein</fullName>
    </submittedName>
</protein>
<sequence>MLQLKIARDLLTWIDASKGDDSRPTFIIKTLRKVMTNEETNESKATNRKAD</sequence>
<organism evidence="1 2">
    <name type="scientific">Enterobacter hormaechei</name>
    <dbReference type="NCBI Taxonomy" id="158836"/>
    <lineage>
        <taxon>Bacteria</taxon>
        <taxon>Pseudomonadati</taxon>
        <taxon>Pseudomonadota</taxon>
        <taxon>Gammaproteobacteria</taxon>
        <taxon>Enterobacterales</taxon>
        <taxon>Enterobacteriaceae</taxon>
        <taxon>Enterobacter</taxon>
        <taxon>Enterobacter cloacae complex</taxon>
    </lineage>
</organism>
<evidence type="ECO:0000313" key="2">
    <source>
        <dbReference type="Proteomes" id="UP001229386"/>
    </source>
</evidence>